<feature type="region of interest" description="Disordered" evidence="12">
    <location>
        <begin position="239"/>
        <end position="292"/>
    </location>
</feature>
<protein>
    <recommendedName>
        <fullName evidence="3">tryptophan--tRNA ligase</fullName>
        <ecNumber evidence="3">6.1.1.2</ecNumber>
    </recommendedName>
    <alternativeName>
        <fullName evidence="10">Tryptophanyl-tRNA synthetase</fullName>
    </alternativeName>
</protein>
<dbReference type="PROSITE" id="PS00178">
    <property type="entry name" value="AA_TRNA_LIGASE_I"/>
    <property type="match status" value="1"/>
</dbReference>
<evidence type="ECO:0000256" key="12">
    <source>
        <dbReference type="SAM" id="MobiDB-lite"/>
    </source>
</evidence>
<dbReference type="PANTHER" id="PTHR43766">
    <property type="entry name" value="TRYPTOPHAN--TRNA LIGASE, MITOCHONDRIAL"/>
    <property type="match status" value="1"/>
</dbReference>
<evidence type="ECO:0000256" key="4">
    <source>
        <dbReference type="ARBA" id="ARBA00022598"/>
    </source>
</evidence>
<dbReference type="CDD" id="cd00806">
    <property type="entry name" value="TrpRS_core"/>
    <property type="match status" value="1"/>
</dbReference>
<feature type="compositionally biased region" description="Low complexity" evidence="12">
    <location>
        <begin position="66"/>
        <end position="86"/>
    </location>
</feature>
<keyword evidence="4" id="KW-0436">Ligase</keyword>
<evidence type="ECO:0000256" key="9">
    <source>
        <dbReference type="ARBA" id="ARBA00023157"/>
    </source>
</evidence>
<comment type="caution">
    <text evidence="14">The sequence shown here is derived from an EMBL/GenBank/DDBJ whole genome shotgun (WGS) entry which is preliminary data.</text>
</comment>
<evidence type="ECO:0000256" key="2">
    <source>
        <dbReference type="ARBA" id="ARBA00005594"/>
    </source>
</evidence>
<reference evidence="14" key="1">
    <citation type="submission" date="2016-03" db="EMBL/GenBank/DDBJ databases">
        <title>Mechanisms controlling the formation of the plant cell surface in tip-growing cells are functionally conserved among land plants.</title>
        <authorList>
            <person name="Honkanen S."/>
            <person name="Jones V.A."/>
            <person name="Morieri G."/>
            <person name="Champion C."/>
            <person name="Hetherington A.J."/>
            <person name="Kelly S."/>
            <person name="Saint-Marcoux D."/>
            <person name="Proust H."/>
            <person name="Prescott H."/>
            <person name="Dolan L."/>
        </authorList>
    </citation>
    <scope>NUCLEOTIDE SEQUENCE [LARGE SCALE GENOMIC DNA]</scope>
    <source>
        <tissue evidence="14">Whole gametophyte</tissue>
    </source>
</reference>
<evidence type="ECO:0000256" key="8">
    <source>
        <dbReference type="ARBA" id="ARBA00023146"/>
    </source>
</evidence>
<keyword evidence="8" id="KW-0030">Aminoacyl-tRNA synthetase</keyword>
<dbReference type="GO" id="GO:0006436">
    <property type="term" value="P:tryptophanyl-tRNA aminoacylation"/>
    <property type="evidence" value="ECO:0007669"/>
    <property type="project" value="InterPro"/>
</dbReference>
<evidence type="ECO:0000256" key="7">
    <source>
        <dbReference type="ARBA" id="ARBA00022917"/>
    </source>
</evidence>
<keyword evidence="7" id="KW-0648">Protein biosynthesis</keyword>
<dbReference type="InterPro" id="IPR002305">
    <property type="entry name" value="aa-tRNA-synth_Ic"/>
</dbReference>
<dbReference type="InterPro" id="IPR014729">
    <property type="entry name" value="Rossmann-like_a/b/a_fold"/>
</dbReference>
<keyword evidence="6" id="KW-0067">ATP-binding</keyword>
<dbReference type="GO" id="GO:0005524">
    <property type="term" value="F:ATP binding"/>
    <property type="evidence" value="ECO:0007669"/>
    <property type="project" value="UniProtKB-KW"/>
</dbReference>
<dbReference type="Proteomes" id="UP000077202">
    <property type="component" value="Unassembled WGS sequence"/>
</dbReference>
<name>A0A176VQQ9_MARPO</name>
<keyword evidence="5" id="KW-0547">Nucleotide-binding</keyword>
<dbReference type="PRINTS" id="PR01039">
    <property type="entry name" value="TRNASYNTHTRP"/>
</dbReference>
<evidence type="ECO:0000256" key="5">
    <source>
        <dbReference type="ARBA" id="ARBA00022741"/>
    </source>
</evidence>
<proteinExistence type="inferred from homology"/>
<feature type="compositionally biased region" description="Pro residues" evidence="12">
    <location>
        <begin position="87"/>
        <end position="101"/>
    </location>
</feature>
<dbReference type="InterPro" id="IPR050203">
    <property type="entry name" value="Trp-tRNA_synthetase"/>
</dbReference>
<evidence type="ECO:0000256" key="10">
    <source>
        <dbReference type="ARBA" id="ARBA00030268"/>
    </source>
</evidence>
<evidence type="ECO:0000256" key="3">
    <source>
        <dbReference type="ARBA" id="ARBA00013161"/>
    </source>
</evidence>
<accession>A0A176VQQ9</accession>
<evidence type="ECO:0000256" key="11">
    <source>
        <dbReference type="ARBA" id="ARBA00049929"/>
    </source>
</evidence>
<dbReference type="PANTHER" id="PTHR43766:SF1">
    <property type="entry name" value="TRYPTOPHAN--TRNA LIGASE, MITOCHONDRIAL"/>
    <property type="match status" value="1"/>
</dbReference>
<keyword evidence="9" id="KW-1015">Disulfide bond</keyword>
<dbReference type="GO" id="GO:0048608">
    <property type="term" value="P:reproductive structure development"/>
    <property type="evidence" value="ECO:0007669"/>
    <property type="project" value="UniProtKB-ARBA"/>
</dbReference>
<dbReference type="EC" id="6.1.1.2" evidence="3"/>
<dbReference type="InterPro" id="IPR010625">
    <property type="entry name" value="CHCH"/>
</dbReference>
<dbReference type="Gene3D" id="1.10.240.10">
    <property type="entry name" value="Tyrosyl-Transfer RNA Synthetase"/>
    <property type="match status" value="1"/>
</dbReference>
<dbReference type="InterPro" id="IPR024109">
    <property type="entry name" value="Trp-tRNA-ligase_bac-type"/>
</dbReference>
<dbReference type="GO" id="GO:0004830">
    <property type="term" value="F:tryptophan-tRNA ligase activity"/>
    <property type="evidence" value="ECO:0007669"/>
    <property type="project" value="UniProtKB-EC"/>
</dbReference>
<dbReference type="GO" id="GO:0005739">
    <property type="term" value="C:mitochondrion"/>
    <property type="evidence" value="ECO:0007669"/>
    <property type="project" value="UniProtKB-SubCell"/>
</dbReference>
<comment type="similarity">
    <text evidence="2">Belongs to the class-I aminoacyl-tRNA synthetase family.</text>
</comment>
<feature type="domain" description="CHCH" evidence="13">
    <location>
        <begin position="170"/>
        <end position="203"/>
    </location>
</feature>
<feature type="region of interest" description="Disordered" evidence="12">
    <location>
        <begin position="65"/>
        <end position="108"/>
    </location>
</feature>
<dbReference type="InterPro" id="IPR002306">
    <property type="entry name" value="Trp-tRNA-ligase"/>
</dbReference>
<dbReference type="AlphaFoldDB" id="A0A176VQQ9"/>
<comment type="catalytic activity">
    <reaction evidence="11">
        <text>tRNA(Trp) + L-tryptophan + ATP = L-tryptophyl-tRNA(Trp) + AMP + diphosphate + H(+)</text>
        <dbReference type="Rhea" id="RHEA:24080"/>
        <dbReference type="Rhea" id="RHEA-COMP:9671"/>
        <dbReference type="Rhea" id="RHEA-COMP:9705"/>
        <dbReference type="ChEBI" id="CHEBI:15378"/>
        <dbReference type="ChEBI" id="CHEBI:30616"/>
        <dbReference type="ChEBI" id="CHEBI:33019"/>
        <dbReference type="ChEBI" id="CHEBI:57912"/>
        <dbReference type="ChEBI" id="CHEBI:78442"/>
        <dbReference type="ChEBI" id="CHEBI:78535"/>
        <dbReference type="ChEBI" id="CHEBI:456215"/>
        <dbReference type="EC" id="6.1.1.2"/>
    </reaction>
</comment>
<dbReference type="SUPFAM" id="SSF52374">
    <property type="entry name" value="Nucleotidylyl transferase"/>
    <property type="match status" value="1"/>
</dbReference>
<evidence type="ECO:0000313" key="15">
    <source>
        <dbReference type="Proteomes" id="UP000077202"/>
    </source>
</evidence>
<dbReference type="InterPro" id="IPR009069">
    <property type="entry name" value="Cys_alpha_HP_mot_SF"/>
</dbReference>
<evidence type="ECO:0000256" key="6">
    <source>
        <dbReference type="ARBA" id="ARBA00022840"/>
    </source>
</evidence>
<dbReference type="Pfam" id="PF06747">
    <property type="entry name" value="CHCH"/>
    <property type="match status" value="1"/>
</dbReference>
<comment type="subcellular location">
    <subcellularLocation>
        <location evidence="1">Mitochondrion</location>
    </subcellularLocation>
</comment>
<sequence length="693" mass="75293">MPGDRHQQLLERTRRRRIVRGFLHAEYLSILDSAVPAAVWGSCHLNSARSSDPVLRFFFSSTANMPRNRSAGRPAPRPAARPMSSRAPPPAHVQQAPPPAVPQSGGGSMLGGLASTIAQGMAFGTGSAVAHRAVDAVVGPRTIQHEHVQSTDGAGNSTSAQITNVAQNACSNQTKAFQDCIQANNDDIGKCQFYVDMLNECRRGSSSNTCANGYPESVEGQKRRSKAWTTGCSGPWTTVGRSRHGGIQRSASTRHAPRRKRWSIASRKLSPVPPPHLHSRNRGLSRAADERRLSPRASPLSAAVWRHGAGVCGSCTPFVAVILVSSPIADSVPVTSPSDGESSAQASTIKKRVVSGVQPTGAIHLGNYLGAIKNWVALQDVYDTLFFVVDLHAITLPHEPKELIEATKKSAALYIACGVDPSKASIFVQSHVRAHAELTWLLSCVTPISWLNKMIQFKEKARKSGEDVGTGLLTYPLLMASDILLYQCDLVPVGEDQRQHLELTRDVADRVNNIYGGKKWKKRGGPGGRIFKVPDALIPPAGARIMSLTDGTSKMSKSAPSDQSRINLLDTRDEIVRKITRCKTDSFTGMEFDNPDRPECTNLLGIYQLVSGKTKEEVAEEVKDMNWGQFKPLLADALVEHLTPIQKRYGEVVAEPAYLDGILKEGAERAEVIANATLENIQNAMGFLPRQRR</sequence>
<dbReference type="EMBL" id="LVLJ01002910">
    <property type="protein sequence ID" value="OAE23229.1"/>
    <property type="molecule type" value="Genomic_DNA"/>
</dbReference>
<organism evidence="14 15">
    <name type="scientific">Marchantia polymorpha subsp. ruderalis</name>
    <dbReference type="NCBI Taxonomy" id="1480154"/>
    <lineage>
        <taxon>Eukaryota</taxon>
        <taxon>Viridiplantae</taxon>
        <taxon>Streptophyta</taxon>
        <taxon>Embryophyta</taxon>
        <taxon>Marchantiophyta</taxon>
        <taxon>Marchantiopsida</taxon>
        <taxon>Marchantiidae</taxon>
        <taxon>Marchantiales</taxon>
        <taxon>Marchantiaceae</taxon>
        <taxon>Marchantia</taxon>
    </lineage>
</organism>
<dbReference type="GO" id="GO:0009791">
    <property type="term" value="P:post-embryonic development"/>
    <property type="evidence" value="ECO:0007669"/>
    <property type="project" value="UniProtKB-ARBA"/>
</dbReference>
<gene>
    <name evidence="14" type="ORF">AXG93_4456s1010</name>
</gene>
<dbReference type="NCBIfam" id="TIGR00233">
    <property type="entry name" value="trpS"/>
    <property type="match status" value="1"/>
</dbReference>
<dbReference type="InterPro" id="IPR001412">
    <property type="entry name" value="aa-tRNA-synth_I_CS"/>
</dbReference>
<dbReference type="GO" id="GO:0009507">
    <property type="term" value="C:chloroplast"/>
    <property type="evidence" value="ECO:0007669"/>
    <property type="project" value="TreeGrafter"/>
</dbReference>
<dbReference type="FunFam" id="1.10.240.10:FF:000002">
    <property type="entry name" value="Tryptophan--tRNA ligase"/>
    <property type="match status" value="1"/>
</dbReference>
<dbReference type="HAMAP" id="MF_00140_B">
    <property type="entry name" value="Trp_tRNA_synth_B"/>
    <property type="match status" value="1"/>
</dbReference>
<evidence type="ECO:0000313" key="14">
    <source>
        <dbReference type="EMBL" id="OAE23229.1"/>
    </source>
</evidence>
<dbReference type="Pfam" id="PF00579">
    <property type="entry name" value="tRNA-synt_1b"/>
    <property type="match status" value="1"/>
</dbReference>
<evidence type="ECO:0000259" key="13">
    <source>
        <dbReference type="Pfam" id="PF06747"/>
    </source>
</evidence>
<dbReference type="SUPFAM" id="SSF47072">
    <property type="entry name" value="Cysteine alpha-hairpin motif"/>
    <property type="match status" value="1"/>
</dbReference>
<keyword evidence="15" id="KW-1185">Reference proteome</keyword>
<dbReference type="Gene3D" id="3.40.50.620">
    <property type="entry name" value="HUPs"/>
    <property type="match status" value="1"/>
</dbReference>
<evidence type="ECO:0000256" key="1">
    <source>
        <dbReference type="ARBA" id="ARBA00004173"/>
    </source>
</evidence>